<accession>A0A1G1ZLP9</accession>
<dbReference type="STRING" id="1798407.A3A16_03575"/>
<dbReference type="EMBL" id="MHJJ01000009">
    <property type="protein sequence ID" value="OGY65484.1"/>
    <property type="molecule type" value="Genomic_DNA"/>
</dbReference>
<organism evidence="1 2">
    <name type="scientific">Candidatus Harrisonbacteria bacterium RIFCSPLOWO2_01_FULL_44_18</name>
    <dbReference type="NCBI Taxonomy" id="1798407"/>
    <lineage>
        <taxon>Bacteria</taxon>
        <taxon>Candidatus Harrisoniibacteriota</taxon>
    </lineage>
</organism>
<gene>
    <name evidence="1" type="ORF">A3A16_03575</name>
</gene>
<evidence type="ECO:0000313" key="2">
    <source>
        <dbReference type="Proteomes" id="UP000177942"/>
    </source>
</evidence>
<dbReference type="AlphaFoldDB" id="A0A1G1ZLP9"/>
<reference evidence="1 2" key="1">
    <citation type="journal article" date="2016" name="Nat. Commun.">
        <title>Thousands of microbial genomes shed light on interconnected biogeochemical processes in an aquifer system.</title>
        <authorList>
            <person name="Anantharaman K."/>
            <person name="Brown C.T."/>
            <person name="Hug L.A."/>
            <person name="Sharon I."/>
            <person name="Castelle C.J."/>
            <person name="Probst A.J."/>
            <person name="Thomas B.C."/>
            <person name="Singh A."/>
            <person name="Wilkins M.J."/>
            <person name="Karaoz U."/>
            <person name="Brodie E.L."/>
            <person name="Williams K.H."/>
            <person name="Hubbard S.S."/>
            <person name="Banfield J.F."/>
        </authorList>
    </citation>
    <scope>NUCLEOTIDE SEQUENCE [LARGE SCALE GENOMIC DNA]</scope>
</reference>
<proteinExistence type="predicted"/>
<name>A0A1G1ZLP9_9BACT</name>
<protein>
    <submittedName>
        <fullName evidence="1">Uncharacterized protein</fullName>
    </submittedName>
</protein>
<evidence type="ECO:0000313" key="1">
    <source>
        <dbReference type="EMBL" id="OGY65484.1"/>
    </source>
</evidence>
<comment type="caution">
    <text evidence="1">The sequence shown here is derived from an EMBL/GenBank/DDBJ whole genome shotgun (WGS) entry which is preliminary data.</text>
</comment>
<dbReference type="Proteomes" id="UP000177942">
    <property type="component" value="Unassembled WGS sequence"/>
</dbReference>
<sequence length="74" mass="8836">MATVTIPKKEYEELIEKKLRYEYLRDIMEGDIFASPPTRGVDDILTAFKATRRYNQKFLKSLKEGLRRSSYFRI</sequence>